<keyword evidence="2" id="KW-0813">Transport</keyword>
<keyword evidence="11" id="KW-1185">Reference proteome</keyword>
<dbReference type="KEGG" id="ndk:I601_1191"/>
<protein>
    <submittedName>
        <fullName evidence="10">High-affinity branched-chain amino acid transport system permease protein LivH</fullName>
    </submittedName>
</protein>
<sequence>MKLAQLLLAGMVLGSIYGLIAMGFAIIYKATKIVHFAHGAMLPLGAYLVYTFAVRWEQPWGVALVGAAAICAALNVLMQRIFARRMLGRPLFAAIMITFGFEILLRAGMNLIWKGKERPIGDPWGADTVTLAGGVTTPVASLWILGAAAVCMAAVFAFFRWSSLGVQMLGTASDQEAALMSGVPIQRTFAVAWAIAGVLAVVAGVAASLFPRTLGPELVMLGMRAFPAAILGGLDSVVGAVVGGMAIGIVEVMVAGYLSESAIFGANFSAVSGYIIMIIVLMVRPYGLFGRKEVARV</sequence>
<dbReference type="GO" id="GO:0022857">
    <property type="term" value="F:transmembrane transporter activity"/>
    <property type="evidence" value="ECO:0007669"/>
    <property type="project" value="InterPro"/>
</dbReference>
<dbReference type="RefSeq" id="WP_068107363.1">
    <property type="nucleotide sequence ID" value="NZ_CP015079.1"/>
</dbReference>
<comment type="subcellular location">
    <subcellularLocation>
        <location evidence="1">Cell membrane</location>
        <topology evidence="1">Multi-pass membrane protein</topology>
    </subcellularLocation>
</comment>
<accession>A0A1A9GJ36</accession>
<evidence type="ECO:0000256" key="6">
    <source>
        <dbReference type="ARBA" id="ARBA00022989"/>
    </source>
</evidence>
<feature type="transmembrane region" description="Helical" evidence="9">
    <location>
        <begin position="262"/>
        <end position="283"/>
    </location>
</feature>
<evidence type="ECO:0000256" key="2">
    <source>
        <dbReference type="ARBA" id="ARBA00022448"/>
    </source>
</evidence>
<keyword evidence="6 9" id="KW-1133">Transmembrane helix</keyword>
<keyword evidence="5" id="KW-0029">Amino-acid transport</keyword>
<dbReference type="STRING" id="1300347.I601_1191"/>
<dbReference type="OrthoDB" id="9807115at2"/>
<dbReference type="AlphaFoldDB" id="A0A1A9GJ36"/>
<organism evidence="10 11">
    <name type="scientific">Nocardioides dokdonensis FR1436</name>
    <dbReference type="NCBI Taxonomy" id="1300347"/>
    <lineage>
        <taxon>Bacteria</taxon>
        <taxon>Bacillati</taxon>
        <taxon>Actinomycetota</taxon>
        <taxon>Actinomycetes</taxon>
        <taxon>Propionibacteriales</taxon>
        <taxon>Nocardioidaceae</taxon>
        <taxon>Nocardioides</taxon>
    </lineage>
</organism>
<dbReference type="PATRIC" id="fig|1300347.3.peg.1192"/>
<proteinExistence type="inferred from homology"/>
<evidence type="ECO:0000256" key="5">
    <source>
        <dbReference type="ARBA" id="ARBA00022970"/>
    </source>
</evidence>
<feature type="transmembrane region" description="Helical" evidence="9">
    <location>
        <begin position="60"/>
        <end position="78"/>
    </location>
</feature>
<dbReference type="GO" id="GO:0006865">
    <property type="term" value="P:amino acid transport"/>
    <property type="evidence" value="ECO:0007669"/>
    <property type="project" value="UniProtKB-KW"/>
</dbReference>
<dbReference type="Pfam" id="PF02653">
    <property type="entry name" value="BPD_transp_2"/>
    <property type="match status" value="1"/>
</dbReference>
<dbReference type="Proteomes" id="UP000077868">
    <property type="component" value="Chromosome"/>
</dbReference>
<feature type="transmembrane region" description="Helical" evidence="9">
    <location>
        <begin position="35"/>
        <end position="54"/>
    </location>
</feature>
<evidence type="ECO:0000256" key="9">
    <source>
        <dbReference type="SAM" id="Phobius"/>
    </source>
</evidence>
<evidence type="ECO:0000256" key="7">
    <source>
        <dbReference type="ARBA" id="ARBA00023136"/>
    </source>
</evidence>
<dbReference type="CDD" id="cd06582">
    <property type="entry name" value="TM_PBP1_LivH_like"/>
    <property type="match status" value="1"/>
</dbReference>
<dbReference type="InterPro" id="IPR052157">
    <property type="entry name" value="BCAA_transport_permease"/>
</dbReference>
<dbReference type="InterPro" id="IPR001851">
    <property type="entry name" value="ABC_transp_permease"/>
</dbReference>
<gene>
    <name evidence="10" type="primary">livH_3</name>
    <name evidence="10" type="ORF">I601_1191</name>
</gene>
<evidence type="ECO:0000256" key="3">
    <source>
        <dbReference type="ARBA" id="ARBA00022475"/>
    </source>
</evidence>
<feature type="transmembrane region" description="Helical" evidence="9">
    <location>
        <begin position="189"/>
        <end position="210"/>
    </location>
</feature>
<dbReference type="PANTHER" id="PTHR11795:SF451">
    <property type="entry name" value="ABC TRANSPORTER PERMEASE PROTEIN"/>
    <property type="match status" value="1"/>
</dbReference>
<feature type="transmembrane region" description="Helical" evidence="9">
    <location>
        <begin position="90"/>
        <end position="113"/>
    </location>
</feature>
<feature type="transmembrane region" description="Helical" evidence="9">
    <location>
        <begin position="6"/>
        <end position="28"/>
    </location>
</feature>
<dbReference type="PANTHER" id="PTHR11795">
    <property type="entry name" value="BRANCHED-CHAIN AMINO ACID TRANSPORT SYSTEM PERMEASE PROTEIN LIVH"/>
    <property type="match status" value="1"/>
</dbReference>
<evidence type="ECO:0000256" key="4">
    <source>
        <dbReference type="ARBA" id="ARBA00022692"/>
    </source>
</evidence>
<keyword evidence="3" id="KW-1003">Cell membrane</keyword>
<keyword evidence="7 9" id="KW-0472">Membrane</keyword>
<dbReference type="GO" id="GO:0005886">
    <property type="term" value="C:plasma membrane"/>
    <property type="evidence" value="ECO:0007669"/>
    <property type="project" value="UniProtKB-SubCell"/>
</dbReference>
<comment type="similarity">
    <text evidence="8">Belongs to the binding-protein-dependent transport system permease family. LivHM subfamily.</text>
</comment>
<evidence type="ECO:0000313" key="10">
    <source>
        <dbReference type="EMBL" id="ANH37633.1"/>
    </source>
</evidence>
<name>A0A1A9GJ36_9ACTN</name>
<feature type="transmembrane region" description="Helical" evidence="9">
    <location>
        <begin position="140"/>
        <end position="159"/>
    </location>
</feature>
<reference evidence="10 11" key="1">
    <citation type="submission" date="2016-03" db="EMBL/GenBank/DDBJ databases">
        <title>Complete genome sequence of a soil Actinobacterium, Nocardioides dokdonensis FR1436.</title>
        <authorList>
            <person name="Kwon S.-K."/>
            <person name="Kim K."/>
            <person name="Kim J.F."/>
        </authorList>
    </citation>
    <scope>NUCLEOTIDE SEQUENCE [LARGE SCALE GENOMIC DNA]</scope>
    <source>
        <strain evidence="10 11">FR1436</strain>
    </source>
</reference>
<dbReference type="EMBL" id="CP015079">
    <property type="protein sequence ID" value="ANH37633.1"/>
    <property type="molecule type" value="Genomic_DNA"/>
</dbReference>
<evidence type="ECO:0000256" key="8">
    <source>
        <dbReference type="ARBA" id="ARBA00037998"/>
    </source>
</evidence>
<evidence type="ECO:0000256" key="1">
    <source>
        <dbReference type="ARBA" id="ARBA00004651"/>
    </source>
</evidence>
<evidence type="ECO:0000313" key="11">
    <source>
        <dbReference type="Proteomes" id="UP000077868"/>
    </source>
</evidence>
<keyword evidence="4 9" id="KW-0812">Transmembrane</keyword>
<feature type="transmembrane region" description="Helical" evidence="9">
    <location>
        <begin position="230"/>
        <end position="250"/>
    </location>
</feature>